<feature type="domain" description="4Fe-4S Mo/W bis-MGD-type" evidence="8">
    <location>
        <begin position="38"/>
        <end position="94"/>
    </location>
</feature>
<dbReference type="SMART" id="SM00926">
    <property type="entry name" value="Molybdop_Fe4S4"/>
    <property type="match status" value="1"/>
</dbReference>
<dbReference type="InterPro" id="IPR006655">
    <property type="entry name" value="Mopterin_OxRdtase_prok_CS"/>
</dbReference>
<evidence type="ECO:0000259" key="8">
    <source>
        <dbReference type="PROSITE" id="PS51669"/>
    </source>
</evidence>
<sequence length="770" mass="86073">MDRRTFIKVNLQMAAATGIFPVLSYAESRRLAPNEKQTKQYVTGCMWCQNGCSMIAHINNGKLVHLTGNPEDSVTKGKICIKPFGSMELLNSPHRMVQPLKRTSGYGSSAQFSKISWEQALDEIAEKLISLRQNFGGESLGIWASGRSASDGRKLNSAFAKLYGTPNYEKTGPFCNYSGKPAGESVVGTRHTPWTYSDDDFFNAGLYIFVGSNFAATRPVAYSLLRERKKLGKCTICVIDPRKSQTAEEADLWLPIKPGSDLALALCMIHTIISADLADYEFINAHTIGFETLKTEIMDGQYTLAWGAKVTGLEKERIRKLASTYAKTRKAIIIGNAGLSHHTNAVQTHRAFYYLAAITGHYGDKSMGYACLNNGGISTGSLPLPKEKIPEQKMELSKNPVGWLDSIENPNYPYTLQALISTGSPLTQWPDQAKLRRLIPKLKLSVYNGLTRNINARYFDYILPAAIWIEAGGLAPVSDDSRFVWVPKLIEAPGMAKPDRWWWVELAKRMGWGDIFTDTLKDPVKLQNLAGGANGYTVERFTAKKDNSLRAPIKIVNETVKERETLFLDKRFATNSKKIELWTQELEDKFSSYGLSAVPRYYTDPDIARPGETTIKYDTAKLIPSAFQKNKTYTNRVELIKKDTSEDQYSFYLITGRPSSAIMGHTSHWIKRLDKECPDQFCAIHTEPAKKLGIKDNDMVSIQSAFGEIQAKAMVTSYIREDTIFIPYSFGRYSPYHAWESVNFLTNAEARCPVSGQVAFKGMTVAVKKA</sequence>
<dbReference type="OrthoDB" id="9810782at2"/>
<keyword evidence="7" id="KW-0411">Iron-sulfur</keyword>
<dbReference type="GO" id="GO:0046872">
    <property type="term" value="F:metal ion binding"/>
    <property type="evidence" value="ECO:0007669"/>
    <property type="project" value="UniProtKB-KW"/>
</dbReference>
<dbReference type="InterPro" id="IPR009010">
    <property type="entry name" value="Asp_de-COase-like_dom_sf"/>
</dbReference>
<proteinExistence type="inferred from homology"/>
<dbReference type="Pfam" id="PF04879">
    <property type="entry name" value="Molybdop_Fe4S4"/>
    <property type="match status" value="1"/>
</dbReference>
<dbReference type="AlphaFoldDB" id="A0A4P8L0R0"/>
<accession>A0A4P8L0R0</accession>
<evidence type="ECO:0000313" key="9">
    <source>
        <dbReference type="EMBL" id="QCQ21113.1"/>
    </source>
</evidence>
<evidence type="ECO:0000256" key="4">
    <source>
        <dbReference type="ARBA" id="ARBA00022723"/>
    </source>
</evidence>
<evidence type="ECO:0000256" key="3">
    <source>
        <dbReference type="ARBA" id="ARBA00022505"/>
    </source>
</evidence>
<dbReference type="SUPFAM" id="SSF50692">
    <property type="entry name" value="ADC-like"/>
    <property type="match status" value="1"/>
</dbReference>
<keyword evidence="10" id="KW-1185">Reference proteome</keyword>
<dbReference type="Gene3D" id="2.20.25.90">
    <property type="entry name" value="ADC-like domains"/>
    <property type="match status" value="1"/>
</dbReference>
<dbReference type="PANTHER" id="PTHR43742:SF2">
    <property type="entry name" value="ASSIMILATORY NITRATE REDUCTASE CATALYTIC SUBUNIT"/>
    <property type="match status" value="1"/>
</dbReference>
<evidence type="ECO:0000256" key="2">
    <source>
        <dbReference type="ARBA" id="ARBA00010312"/>
    </source>
</evidence>
<keyword evidence="4" id="KW-0479">Metal-binding</keyword>
<dbReference type="PROSITE" id="PS00932">
    <property type="entry name" value="MOLYBDOPTERIN_PROK_3"/>
    <property type="match status" value="1"/>
</dbReference>
<dbReference type="KEGG" id="dax:FDQ92_02205"/>
<dbReference type="Pfam" id="PF01568">
    <property type="entry name" value="Molydop_binding"/>
    <property type="match status" value="1"/>
</dbReference>
<dbReference type="InterPro" id="IPR006656">
    <property type="entry name" value="Mopterin_OxRdtase"/>
</dbReference>
<dbReference type="Gene3D" id="3.40.228.10">
    <property type="entry name" value="Dimethylsulfoxide Reductase, domain 2"/>
    <property type="match status" value="1"/>
</dbReference>
<evidence type="ECO:0000256" key="7">
    <source>
        <dbReference type="ARBA" id="ARBA00023014"/>
    </source>
</evidence>
<evidence type="ECO:0000256" key="1">
    <source>
        <dbReference type="ARBA" id="ARBA00001942"/>
    </source>
</evidence>
<keyword evidence="6" id="KW-0408">Iron</keyword>
<comment type="cofactor">
    <cofactor evidence="1">
        <name>Mo-bis(molybdopterin guanine dinucleotide)</name>
        <dbReference type="ChEBI" id="CHEBI:60539"/>
    </cofactor>
</comment>
<dbReference type="Proteomes" id="UP000298602">
    <property type="component" value="Chromosome"/>
</dbReference>
<dbReference type="InterPro" id="IPR006657">
    <property type="entry name" value="MoPterin_dinucl-bd_dom"/>
</dbReference>
<dbReference type="GO" id="GO:0016491">
    <property type="term" value="F:oxidoreductase activity"/>
    <property type="evidence" value="ECO:0007669"/>
    <property type="project" value="UniProtKB-KW"/>
</dbReference>
<dbReference type="Pfam" id="PF00384">
    <property type="entry name" value="Molybdopterin"/>
    <property type="match status" value="1"/>
</dbReference>
<dbReference type="EMBL" id="CP040098">
    <property type="protein sequence ID" value="QCQ21113.1"/>
    <property type="molecule type" value="Genomic_DNA"/>
</dbReference>
<dbReference type="Gene3D" id="2.40.40.20">
    <property type="match status" value="1"/>
</dbReference>
<evidence type="ECO:0000256" key="5">
    <source>
        <dbReference type="ARBA" id="ARBA00023002"/>
    </source>
</evidence>
<dbReference type="CDD" id="cd00508">
    <property type="entry name" value="MopB_CT_Fdh-Nap-like"/>
    <property type="match status" value="1"/>
</dbReference>
<dbReference type="InterPro" id="IPR050612">
    <property type="entry name" value="Prok_Mopterin_Oxidored"/>
</dbReference>
<evidence type="ECO:0000313" key="10">
    <source>
        <dbReference type="Proteomes" id="UP000298602"/>
    </source>
</evidence>
<dbReference type="GO" id="GO:0051536">
    <property type="term" value="F:iron-sulfur cluster binding"/>
    <property type="evidence" value="ECO:0007669"/>
    <property type="project" value="UniProtKB-KW"/>
</dbReference>
<dbReference type="PROSITE" id="PS51669">
    <property type="entry name" value="4FE4S_MOW_BIS_MGD"/>
    <property type="match status" value="1"/>
</dbReference>
<dbReference type="GO" id="GO:0043546">
    <property type="term" value="F:molybdopterin cofactor binding"/>
    <property type="evidence" value="ECO:0007669"/>
    <property type="project" value="InterPro"/>
</dbReference>
<reference evidence="9 10" key="2">
    <citation type="submission" date="2019-05" db="EMBL/GenBank/DDBJ databases">
        <authorList>
            <person name="Suflita J.M."/>
            <person name="Marks C.R."/>
        </authorList>
    </citation>
    <scope>NUCLEOTIDE SEQUENCE [LARGE SCALE GENOMIC DNA]</scope>
    <source>
        <strain evidence="9 10">ALDC</strain>
    </source>
</reference>
<reference evidence="9 10" key="1">
    <citation type="submission" date="2019-05" db="EMBL/GenBank/DDBJ databases">
        <title>The Complete Genome Sequence of the n-alkane-degrading Desulfoglaeba alkanexedens ALDC reveals multiple alkylsuccinate synthase gene clusters.</title>
        <authorList>
            <person name="Callaghan A.V."/>
            <person name="Davidova I.A."/>
            <person name="Duncan K.E."/>
            <person name="Morris B."/>
            <person name="McInerney M.J."/>
        </authorList>
    </citation>
    <scope>NUCLEOTIDE SEQUENCE [LARGE SCALE GENOMIC DNA]</scope>
    <source>
        <strain evidence="9 10">ALDC</strain>
    </source>
</reference>
<dbReference type="InterPro" id="IPR006963">
    <property type="entry name" value="Mopterin_OxRdtase_4Fe-4S_dom"/>
</dbReference>
<evidence type="ECO:0000256" key="6">
    <source>
        <dbReference type="ARBA" id="ARBA00023004"/>
    </source>
</evidence>
<dbReference type="Gene3D" id="3.40.50.740">
    <property type="match status" value="1"/>
</dbReference>
<comment type="similarity">
    <text evidence="2">Belongs to the prokaryotic molybdopterin-containing oxidoreductase family.</text>
</comment>
<keyword evidence="5" id="KW-0560">Oxidoreductase</keyword>
<organism evidence="9 10">
    <name type="scientific">Desulfoglaeba alkanexedens ALDC</name>
    <dbReference type="NCBI Taxonomy" id="980445"/>
    <lineage>
        <taxon>Bacteria</taxon>
        <taxon>Pseudomonadati</taxon>
        <taxon>Thermodesulfobacteriota</taxon>
        <taxon>Syntrophobacteria</taxon>
        <taxon>Syntrophobacterales</taxon>
        <taxon>Syntrophobacteraceae</taxon>
        <taxon>Desulfoglaeba</taxon>
    </lineage>
</organism>
<dbReference type="SUPFAM" id="SSF53706">
    <property type="entry name" value="Formate dehydrogenase/DMSO reductase, domains 1-3"/>
    <property type="match status" value="1"/>
</dbReference>
<gene>
    <name evidence="9" type="ORF">FDQ92_02205</name>
</gene>
<dbReference type="RefSeq" id="WP_137423082.1">
    <property type="nucleotide sequence ID" value="NZ_CP040098.1"/>
</dbReference>
<name>A0A4P8L0R0_9BACT</name>
<protein>
    <recommendedName>
        <fullName evidence="8">4Fe-4S Mo/W bis-MGD-type domain-containing protein</fullName>
    </recommendedName>
</protein>
<keyword evidence="3" id="KW-0500">Molybdenum</keyword>
<dbReference type="PANTHER" id="PTHR43742">
    <property type="entry name" value="TRIMETHYLAMINE-N-OXIDE REDUCTASE"/>
    <property type="match status" value="1"/>
</dbReference>